<name>A0AAV5DBP1_ELECO</name>
<reference evidence="3" key="2">
    <citation type="submission" date="2021-12" db="EMBL/GenBank/DDBJ databases">
        <title>Resequencing data analysis of finger millet.</title>
        <authorList>
            <person name="Hatakeyama M."/>
            <person name="Aluri S."/>
            <person name="Balachadran M.T."/>
            <person name="Sivarajan S.R."/>
            <person name="Poveda L."/>
            <person name="Shimizu-Inatsugi R."/>
            <person name="Schlapbach R."/>
            <person name="Sreeman S.M."/>
            <person name="Shimizu K.K."/>
        </authorList>
    </citation>
    <scope>NUCLEOTIDE SEQUENCE</scope>
</reference>
<accession>A0AAV5DBP1</accession>
<evidence type="ECO:0000313" key="4">
    <source>
        <dbReference type="Proteomes" id="UP001054889"/>
    </source>
</evidence>
<feature type="compositionally biased region" description="Pro residues" evidence="1">
    <location>
        <begin position="69"/>
        <end position="89"/>
    </location>
</feature>
<sequence>MALVIHRRLLLLAAAIAVAAVASLPRPAAAVRPFVLVLSGDDFLKDSAAHPLCPPRTPPTMTSGMTSPTTPPPPIRSSPLHPGFPPRPRQPLRVGR</sequence>
<dbReference type="Proteomes" id="UP001054889">
    <property type="component" value="Unassembled WGS sequence"/>
</dbReference>
<protein>
    <submittedName>
        <fullName evidence="3">Uncharacterized protein</fullName>
    </submittedName>
</protein>
<gene>
    <name evidence="3" type="primary">ga26327</name>
    <name evidence="3" type="ORF">PR202_ga26327</name>
</gene>
<feature type="region of interest" description="Disordered" evidence="1">
    <location>
        <begin position="49"/>
        <end position="96"/>
    </location>
</feature>
<organism evidence="3 4">
    <name type="scientific">Eleusine coracana subsp. coracana</name>
    <dbReference type="NCBI Taxonomy" id="191504"/>
    <lineage>
        <taxon>Eukaryota</taxon>
        <taxon>Viridiplantae</taxon>
        <taxon>Streptophyta</taxon>
        <taxon>Embryophyta</taxon>
        <taxon>Tracheophyta</taxon>
        <taxon>Spermatophyta</taxon>
        <taxon>Magnoliopsida</taxon>
        <taxon>Liliopsida</taxon>
        <taxon>Poales</taxon>
        <taxon>Poaceae</taxon>
        <taxon>PACMAD clade</taxon>
        <taxon>Chloridoideae</taxon>
        <taxon>Cynodonteae</taxon>
        <taxon>Eleusininae</taxon>
        <taxon>Eleusine</taxon>
    </lineage>
</organism>
<proteinExistence type="predicted"/>
<keyword evidence="4" id="KW-1185">Reference proteome</keyword>
<feature type="chain" id="PRO_5043383157" evidence="2">
    <location>
        <begin position="31"/>
        <end position="96"/>
    </location>
</feature>
<keyword evidence="2" id="KW-0732">Signal</keyword>
<dbReference type="EMBL" id="BQKI01000015">
    <property type="protein sequence ID" value="GJN08414.1"/>
    <property type="molecule type" value="Genomic_DNA"/>
</dbReference>
<dbReference type="InterPro" id="IPR006311">
    <property type="entry name" value="TAT_signal"/>
</dbReference>
<evidence type="ECO:0000256" key="2">
    <source>
        <dbReference type="SAM" id="SignalP"/>
    </source>
</evidence>
<comment type="caution">
    <text evidence="3">The sequence shown here is derived from an EMBL/GenBank/DDBJ whole genome shotgun (WGS) entry which is preliminary data.</text>
</comment>
<evidence type="ECO:0000256" key="1">
    <source>
        <dbReference type="SAM" id="MobiDB-lite"/>
    </source>
</evidence>
<feature type="signal peptide" evidence="2">
    <location>
        <begin position="1"/>
        <end position="30"/>
    </location>
</feature>
<evidence type="ECO:0000313" key="3">
    <source>
        <dbReference type="EMBL" id="GJN08414.1"/>
    </source>
</evidence>
<dbReference type="PROSITE" id="PS51318">
    <property type="entry name" value="TAT"/>
    <property type="match status" value="1"/>
</dbReference>
<feature type="compositionally biased region" description="Low complexity" evidence="1">
    <location>
        <begin position="59"/>
        <end position="68"/>
    </location>
</feature>
<dbReference type="AlphaFoldDB" id="A0AAV5DBP1"/>
<reference evidence="3" key="1">
    <citation type="journal article" date="2018" name="DNA Res.">
        <title>Multiple hybrid de novo genome assembly of finger millet, an orphan allotetraploid crop.</title>
        <authorList>
            <person name="Hatakeyama M."/>
            <person name="Aluri S."/>
            <person name="Balachadran M.T."/>
            <person name="Sivarajan S.R."/>
            <person name="Patrignani A."/>
            <person name="Gruter S."/>
            <person name="Poveda L."/>
            <person name="Shimizu-Inatsugi R."/>
            <person name="Baeten J."/>
            <person name="Francoijs K.J."/>
            <person name="Nataraja K.N."/>
            <person name="Reddy Y.A.N."/>
            <person name="Phadnis S."/>
            <person name="Ravikumar R.L."/>
            <person name="Schlapbach R."/>
            <person name="Sreeman S.M."/>
            <person name="Shimizu K.K."/>
        </authorList>
    </citation>
    <scope>NUCLEOTIDE SEQUENCE</scope>
</reference>